<evidence type="ECO:0000259" key="6">
    <source>
        <dbReference type="Pfam" id="PF10509"/>
    </source>
</evidence>
<keyword evidence="3" id="KW-0067">ATP-binding</keyword>
<evidence type="ECO:0000256" key="1">
    <source>
        <dbReference type="ARBA" id="ARBA00006566"/>
    </source>
</evidence>
<dbReference type="NCBIfam" id="TIGR00131">
    <property type="entry name" value="gal_kin"/>
    <property type="match status" value="1"/>
</dbReference>
<dbReference type="GO" id="GO:0004335">
    <property type="term" value="F:galactokinase activity"/>
    <property type="evidence" value="ECO:0007669"/>
    <property type="project" value="InterPro"/>
</dbReference>
<feature type="domain" description="Galactokinase N-terminal" evidence="6">
    <location>
        <begin position="33"/>
        <end position="73"/>
    </location>
</feature>
<dbReference type="PROSITE" id="PS00106">
    <property type="entry name" value="GALACTOKINASE"/>
    <property type="match status" value="1"/>
</dbReference>
<organism evidence="7">
    <name type="scientific">Fasciola hepatica</name>
    <name type="common">Liver fluke</name>
    <dbReference type="NCBI Taxonomy" id="6192"/>
    <lineage>
        <taxon>Eukaryota</taxon>
        <taxon>Metazoa</taxon>
        <taxon>Spiralia</taxon>
        <taxon>Lophotrochozoa</taxon>
        <taxon>Platyhelminthes</taxon>
        <taxon>Trematoda</taxon>
        <taxon>Digenea</taxon>
        <taxon>Plagiorchiida</taxon>
        <taxon>Echinostomata</taxon>
        <taxon>Echinostomatoidea</taxon>
        <taxon>Fasciolidae</taxon>
        <taxon>Fasciola</taxon>
    </lineage>
</organism>
<dbReference type="PRINTS" id="PR00473">
    <property type="entry name" value="GALCTOKINASE"/>
</dbReference>
<dbReference type="PRINTS" id="PR00959">
    <property type="entry name" value="MEVGALKINASE"/>
</dbReference>
<evidence type="ECO:0000259" key="4">
    <source>
        <dbReference type="Pfam" id="PF00288"/>
    </source>
</evidence>
<evidence type="ECO:0000313" key="7">
    <source>
        <dbReference type="EMBL" id="AIE43952.1"/>
    </source>
</evidence>
<keyword evidence="7" id="KW-0418">Kinase</keyword>
<dbReference type="InterPro" id="IPR006206">
    <property type="entry name" value="Mevalonate/galactokinase"/>
</dbReference>
<protein>
    <submittedName>
        <fullName evidence="7">Galactokinase-like protein</fullName>
    </submittedName>
</protein>
<dbReference type="InterPro" id="IPR014721">
    <property type="entry name" value="Ribsml_uS5_D2-typ_fold_subgr"/>
</dbReference>
<dbReference type="SUPFAM" id="SSF54211">
    <property type="entry name" value="Ribosomal protein S5 domain 2-like"/>
    <property type="match status" value="1"/>
</dbReference>
<dbReference type="Gene3D" id="1.20.1440.340">
    <property type="match status" value="1"/>
</dbReference>
<feature type="domain" description="GHMP kinase N-terminal" evidence="4">
    <location>
        <begin position="155"/>
        <end position="212"/>
    </location>
</feature>
<comment type="similarity">
    <text evidence="1">Belongs to the GHMP kinase family. GalK subfamily.</text>
</comment>
<dbReference type="Pfam" id="PF00288">
    <property type="entry name" value="GHMP_kinases_N"/>
    <property type="match status" value="1"/>
</dbReference>
<accession>A0A088CK35</accession>
<dbReference type="Pfam" id="PF08544">
    <property type="entry name" value="GHMP_kinases_C"/>
    <property type="match status" value="1"/>
</dbReference>
<dbReference type="Pfam" id="PF10509">
    <property type="entry name" value="GalKase_gal_bdg"/>
    <property type="match status" value="1"/>
</dbReference>
<feature type="domain" description="GHMP kinase C-terminal" evidence="5">
    <location>
        <begin position="395"/>
        <end position="466"/>
    </location>
</feature>
<dbReference type="InterPro" id="IPR019539">
    <property type="entry name" value="GalKase_N"/>
</dbReference>
<dbReference type="PIRSF" id="PIRSF000530">
    <property type="entry name" value="Galactokinase"/>
    <property type="match status" value="1"/>
</dbReference>
<dbReference type="GO" id="GO:0005524">
    <property type="term" value="F:ATP binding"/>
    <property type="evidence" value="ECO:0007669"/>
    <property type="project" value="UniProtKB-KW"/>
</dbReference>
<dbReference type="Gene3D" id="3.30.230.10">
    <property type="match status" value="1"/>
</dbReference>
<dbReference type="InterPro" id="IPR020568">
    <property type="entry name" value="Ribosomal_Su5_D2-typ_SF"/>
</dbReference>
<dbReference type="EMBL" id="KF700238">
    <property type="protein sequence ID" value="AIE43952.1"/>
    <property type="molecule type" value="mRNA"/>
</dbReference>
<gene>
    <name evidence="7" type="primary">GALK</name>
</gene>
<reference evidence="7" key="1">
    <citation type="submission" date="2013-09" db="EMBL/GenBank/DDBJ databases">
        <title>A galactokinase-like protein from the liver fluke, Fasciola hepatica.</title>
        <authorList>
            <person name="Zinsser V.L."/>
            <person name="Hoey E.M."/>
            <person name="Trudgett A."/>
        </authorList>
    </citation>
    <scope>NUCLEOTIDE SEQUENCE</scope>
</reference>
<sequence>MPAKADLPSDEMIPVYELSNVGRALADQLIGMGHSCDFVVRAPGRVNLIGEHIDYNGYAVLPMALAQAIHLAAGSNNEATLVLNSTEPDFESVTIPVSEAMRFGSDGPPLTVKWFHYFLCAYHGITDYVNSHKLSWSPPGLVVLVGGAQFGGLWPAAGLSSSSAFVVASAIAVMQASGVRIGRRELAGLCARCEQYIGMQGGGMDQATSLLGSRNNAIMIEFTKPLVTVHPVPLPLDIVFVIAHTGVHARKAATSMYNERVSECRLATSILIRDAPNASQIDRTRPACLADAQCAWQLSRPGDMLKPTCDRNQSVVSARLHSGVYKLSELIDMGMSEEMVQFCLTATTKSMTEFKLRERADHVYAEAERVLAFYDLCCKSQLGGDTIKDSRHLSELLGRLMNESQESCAELYECSCPELDQLVKICRASGAIGSRLTSAGWGGCTVSMVPKALSQTFIERVCQEYYEPRGLKHASEGLIFVSQPGNPAGLMMCK</sequence>
<dbReference type="PANTHER" id="PTHR10457">
    <property type="entry name" value="MEVALONATE KINASE/GALACTOKINASE"/>
    <property type="match status" value="1"/>
</dbReference>
<evidence type="ECO:0000256" key="2">
    <source>
        <dbReference type="ARBA" id="ARBA00022741"/>
    </source>
</evidence>
<dbReference type="GO" id="GO:0005829">
    <property type="term" value="C:cytosol"/>
    <property type="evidence" value="ECO:0007669"/>
    <property type="project" value="TreeGrafter"/>
</dbReference>
<keyword evidence="7" id="KW-0808">Transferase</keyword>
<dbReference type="InterPro" id="IPR006204">
    <property type="entry name" value="GHMP_kinase_N_dom"/>
</dbReference>
<evidence type="ECO:0000256" key="3">
    <source>
        <dbReference type="ARBA" id="ARBA00022840"/>
    </source>
</evidence>
<dbReference type="InterPro" id="IPR013750">
    <property type="entry name" value="GHMP_kinase_C_dom"/>
</dbReference>
<dbReference type="Gene3D" id="3.30.70.3170">
    <property type="match status" value="1"/>
</dbReference>
<dbReference type="InterPro" id="IPR036554">
    <property type="entry name" value="GHMP_kinase_C_sf"/>
</dbReference>
<dbReference type="PANTHER" id="PTHR10457:SF7">
    <property type="entry name" value="GALACTOKINASE-RELATED"/>
    <property type="match status" value="1"/>
</dbReference>
<dbReference type="GO" id="GO:0006012">
    <property type="term" value="P:galactose metabolic process"/>
    <property type="evidence" value="ECO:0007669"/>
    <property type="project" value="InterPro"/>
</dbReference>
<dbReference type="InterPro" id="IPR019741">
    <property type="entry name" value="Galactokinase_CS"/>
</dbReference>
<proteinExistence type="evidence at transcript level"/>
<name>A0A088CK35_FASHE</name>
<evidence type="ECO:0000259" key="5">
    <source>
        <dbReference type="Pfam" id="PF08544"/>
    </source>
</evidence>
<dbReference type="SUPFAM" id="SSF55060">
    <property type="entry name" value="GHMP Kinase, C-terminal domain"/>
    <property type="match status" value="1"/>
</dbReference>
<dbReference type="AlphaFoldDB" id="A0A088CK35"/>
<keyword evidence="2" id="KW-0547">Nucleotide-binding</keyword>
<dbReference type="InterPro" id="IPR000705">
    <property type="entry name" value="Galactokinase"/>
</dbReference>